<keyword evidence="7" id="KW-0464">Manganese</keyword>
<keyword evidence="1 9" id="KW-0436">Ligase</keyword>
<evidence type="ECO:0000256" key="3">
    <source>
        <dbReference type="ARBA" id="ARBA00022741"/>
    </source>
</evidence>
<evidence type="ECO:0000259" key="8">
    <source>
        <dbReference type="Pfam" id="PF01996"/>
    </source>
</evidence>
<dbReference type="SUPFAM" id="SSF144010">
    <property type="entry name" value="CofE-like"/>
    <property type="match status" value="1"/>
</dbReference>
<dbReference type="InterPro" id="IPR002847">
    <property type="entry name" value="F420-0_gamma-glut_ligase-dom"/>
</dbReference>
<evidence type="ECO:0000313" key="10">
    <source>
        <dbReference type="Proteomes" id="UP000245577"/>
    </source>
</evidence>
<dbReference type="EC" id="6.3.2.31" evidence="9"/>
<dbReference type="EC" id="6.3.2.34" evidence="9"/>
<accession>A0A2U1S710</accession>
<evidence type="ECO:0000313" key="9">
    <source>
        <dbReference type="EMBL" id="PWB85854.1"/>
    </source>
</evidence>
<dbReference type="Pfam" id="PF01996">
    <property type="entry name" value="F420_ligase"/>
    <property type="match status" value="1"/>
</dbReference>
<dbReference type="GO" id="GO:0052619">
    <property type="term" value="F:coenzyme F420-1:gamma-L-glutamate ligase activity"/>
    <property type="evidence" value="ECO:0007669"/>
    <property type="project" value="UniProtKB-EC"/>
</dbReference>
<keyword evidence="6" id="KW-0342">GTP-binding</keyword>
<reference evidence="9 10" key="1">
    <citation type="submission" date="2017-03" db="EMBL/GenBank/DDBJ databases">
        <title>Genome sequence of Methanobrevibacter wosei.</title>
        <authorList>
            <person name="Poehlein A."/>
            <person name="Seedorf H."/>
            <person name="Daniel R."/>
        </authorList>
    </citation>
    <scope>NUCLEOTIDE SEQUENCE [LARGE SCALE GENOMIC DNA]</scope>
    <source>
        <strain evidence="9 10">DSM 11979</strain>
    </source>
</reference>
<dbReference type="AlphaFoldDB" id="A0A2U1S710"/>
<dbReference type="Gene3D" id="3.30.1330.100">
    <property type="entry name" value="CofE-like"/>
    <property type="match status" value="1"/>
</dbReference>
<protein>
    <submittedName>
        <fullName evidence="9">Coenzyme F420:L-glutamate ligase</fullName>
        <ecNumber evidence="9">6.3.2.31</ecNumber>
        <ecNumber evidence="9">6.3.2.34</ecNumber>
    </submittedName>
</protein>
<organism evidence="9 10">
    <name type="scientific">Methanobrevibacter woesei</name>
    <dbReference type="NCBI Taxonomy" id="190976"/>
    <lineage>
        <taxon>Archaea</taxon>
        <taxon>Methanobacteriati</taxon>
        <taxon>Methanobacteriota</taxon>
        <taxon>Methanomada group</taxon>
        <taxon>Methanobacteria</taxon>
        <taxon>Methanobacteriales</taxon>
        <taxon>Methanobacteriaceae</taxon>
        <taxon>Methanobrevibacter</taxon>
    </lineage>
</organism>
<dbReference type="InterPro" id="IPR008225">
    <property type="entry name" value="F420-0_g-glutamyl_ligase"/>
</dbReference>
<keyword evidence="5" id="KW-0630">Potassium</keyword>
<evidence type="ECO:0000256" key="4">
    <source>
        <dbReference type="ARBA" id="ARBA00022842"/>
    </source>
</evidence>
<dbReference type="NCBIfam" id="TIGR01916">
    <property type="entry name" value="F420_cofE"/>
    <property type="match status" value="1"/>
</dbReference>
<dbReference type="Gene3D" id="3.90.1660.10">
    <property type="entry name" value="CofE-like domain"/>
    <property type="match status" value="1"/>
</dbReference>
<evidence type="ECO:0000256" key="2">
    <source>
        <dbReference type="ARBA" id="ARBA00022723"/>
    </source>
</evidence>
<gene>
    <name evidence="9" type="primary">fbiB_1</name>
    <name evidence="9" type="ORF">MBBWO_07000</name>
</gene>
<dbReference type="Proteomes" id="UP000245577">
    <property type="component" value="Unassembled WGS sequence"/>
</dbReference>
<feature type="domain" description="Coenzyme F420:L-glutamate ligase-like" evidence="8">
    <location>
        <begin position="27"/>
        <end position="242"/>
    </location>
</feature>
<evidence type="ECO:0000256" key="7">
    <source>
        <dbReference type="ARBA" id="ARBA00023211"/>
    </source>
</evidence>
<dbReference type="PANTHER" id="PTHR47917:SF1">
    <property type="entry name" value="COENZYME F420:L-GLUTAMATE LIGASE"/>
    <property type="match status" value="1"/>
</dbReference>
<evidence type="ECO:0000256" key="1">
    <source>
        <dbReference type="ARBA" id="ARBA00022598"/>
    </source>
</evidence>
<name>A0A2U1S710_9EURY</name>
<keyword evidence="3" id="KW-0547">Nucleotide-binding</keyword>
<evidence type="ECO:0000256" key="5">
    <source>
        <dbReference type="ARBA" id="ARBA00022958"/>
    </source>
</evidence>
<evidence type="ECO:0000256" key="6">
    <source>
        <dbReference type="ARBA" id="ARBA00023134"/>
    </source>
</evidence>
<keyword evidence="4" id="KW-0460">Magnesium</keyword>
<dbReference type="NCBIfam" id="NF009809">
    <property type="entry name" value="PRK13293.1"/>
    <property type="match status" value="1"/>
</dbReference>
<dbReference type="PANTHER" id="PTHR47917">
    <property type="match status" value="1"/>
</dbReference>
<keyword evidence="2" id="KW-0479">Metal-binding</keyword>
<sequence>MHTTLNFLFFLNSDDIMSIELIGLEEIPLVSQGDDVCELIKEALNKQNITLQHGDIILIAETLISKAEGNVIKLGDIIPSEDSIIIAQKSKKDSKLVEAIIQESREVVAVGPDFIITETKHGFVCANSGIDESNVDEGLATPMPENSDKSASIIREFLEEEYGEELAVIITDTQGRAFRNGAVGVAIGCSGIIPLWRRAGETDLYGRELQTTEVATGDELAAAASLLMGQANEGIPVVLIRGFENFDQLRDTTSGISPLLRPKEYDVFRK</sequence>
<proteinExistence type="predicted"/>
<dbReference type="GO" id="GO:0005525">
    <property type="term" value="F:GTP binding"/>
    <property type="evidence" value="ECO:0007669"/>
    <property type="project" value="UniProtKB-KW"/>
</dbReference>
<dbReference type="GO" id="GO:0046872">
    <property type="term" value="F:metal ion binding"/>
    <property type="evidence" value="ECO:0007669"/>
    <property type="project" value="UniProtKB-KW"/>
</dbReference>
<dbReference type="EMBL" id="MZGU01000004">
    <property type="protein sequence ID" value="PWB85854.1"/>
    <property type="molecule type" value="Genomic_DNA"/>
</dbReference>
<dbReference type="GO" id="GO:0052618">
    <property type="term" value="F:coenzyme F420-0:L-glutamate ligase activity"/>
    <property type="evidence" value="ECO:0007669"/>
    <property type="project" value="UniProtKB-EC"/>
</dbReference>
<keyword evidence="10" id="KW-1185">Reference proteome</keyword>
<comment type="caution">
    <text evidence="9">The sequence shown here is derived from an EMBL/GenBank/DDBJ whole genome shotgun (WGS) entry which is preliminary data.</text>
</comment>